<accession>A0ABD3K0V4</accession>
<comment type="caution">
    <text evidence="1">The sequence shown here is derived from an EMBL/GenBank/DDBJ whole genome shotgun (WGS) entry which is preliminary data.</text>
</comment>
<name>A0ABD3K0V4_EUCGL</name>
<organism evidence="1 2">
    <name type="scientific">Eucalyptus globulus</name>
    <name type="common">Tasmanian blue gum</name>
    <dbReference type="NCBI Taxonomy" id="34317"/>
    <lineage>
        <taxon>Eukaryota</taxon>
        <taxon>Viridiplantae</taxon>
        <taxon>Streptophyta</taxon>
        <taxon>Embryophyta</taxon>
        <taxon>Tracheophyta</taxon>
        <taxon>Spermatophyta</taxon>
        <taxon>Magnoliopsida</taxon>
        <taxon>eudicotyledons</taxon>
        <taxon>Gunneridae</taxon>
        <taxon>Pentapetalae</taxon>
        <taxon>rosids</taxon>
        <taxon>malvids</taxon>
        <taxon>Myrtales</taxon>
        <taxon>Myrtaceae</taxon>
        <taxon>Myrtoideae</taxon>
        <taxon>Eucalypteae</taxon>
        <taxon>Eucalyptus</taxon>
    </lineage>
</organism>
<proteinExistence type="predicted"/>
<reference evidence="1 2" key="1">
    <citation type="submission" date="2024-11" db="EMBL/GenBank/DDBJ databases">
        <title>Chromosome-level genome assembly of Eucalyptus globulus Labill. provides insights into its genome evolution.</title>
        <authorList>
            <person name="Li X."/>
        </authorList>
    </citation>
    <scope>NUCLEOTIDE SEQUENCE [LARGE SCALE GENOMIC DNA]</scope>
    <source>
        <strain evidence="1">CL2024</strain>
        <tissue evidence="1">Fresh tender leaves</tissue>
    </source>
</reference>
<keyword evidence="2" id="KW-1185">Reference proteome</keyword>
<evidence type="ECO:0000313" key="1">
    <source>
        <dbReference type="EMBL" id="KAL3733640.1"/>
    </source>
</evidence>
<evidence type="ECO:0000313" key="2">
    <source>
        <dbReference type="Proteomes" id="UP001634007"/>
    </source>
</evidence>
<dbReference type="AlphaFoldDB" id="A0ABD3K0V4"/>
<gene>
    <name evidence="1" type="ORF">ACJRO7_023067</name>
</gene>
<dbReference type="Proteomes" id="UP001634007">
    <property type="component" value="Unassembled WGS sequence"/>
</dbReference>
<dbReference type="EMBL" id="JBJKBG010000006">
    <property type="protein sequence ID" value="KAL3733640.1"/>
    <property type="molecule type" value="Genomic_DNA"/>
</dbReference>
<protein>
    <submittedName>
        <fullName evidence="1">Uncharacterized protein</fullName>
    </submittedName>
</protein>
<sequence>MYFLDSGKDENKSFEDLESRLIWLDRWLFSSNNSSSPALRMRTFHAVTDWYNAYISSGVTELLYQPDVIFVDGNSCSNAYDFCICGIILDKVKIGSICGTMVGMNKQDLAVTTWSSLKHRISASVQVERTFALFV</sequence>